<accession>A0A815ZHL5</accession>
<protein>
    <submittedName>
        <fullName evidence="1">Uncharacterized protein</fullName>
    </submittedName>
</protein>
<name>A0A815ZHL5_ADIRI</name>
<sequence>MCTDLGTIQGVRGMHLLAIQWFNIVRRLDQQLIGLDDLFALNFYTASNPEDIFGNAYHTAFVTQSDLIMLHRDKIYHSTRHQYVPARDHRCVNYHTKYIFQVPSATHDRGL</sequence>
<comment type="caution">
    <text evidence="1">The sequence shown here is derived from an EMBL/GenBank/DDBJ whole genome shotgun (WGS) entry which is preliminary data.</text>
</comment>
<keyword evidence="2" id="KW-1185">Reference proteome</keyword>
<dbReference type="EMBL" id="CAJNOR010006015">
    <property type="protein sequence ID" value="CAF1582907.1"/>
    <property type="molecule type" value="Genomic_DNA"/>
</dbReference>
<evidence type="ECO:0000313" key="1">
    <source>
        <dbReference type="EMBL" id="CAF1582907.1"/>
    </source>
</evidence>
<dbReference type="AlphaFoldDB" id="A0A815ZHL5"/>
<reference evidence="1" key="1">
    <citation type="submission" date="2021-02" db="EMBL/GenBank/DDBJ databases">
        <authorList>
            <person name="Nowell W R."/>
        </authorList>
    </citation>
    <scope>NUCLEOTIDE SEQUENCE</scope>
</reference>
<gene>
    <name evidence="1" type="ORF">XAT740_LOCUS45707</name>
</gene>
<dbReference type="Proteomes" id="UP000663828">
    <property type="component" value="Unassembled WGS sequence"/>
</dbReference>
<proteinExistence type="predicted"/>
<evidence type="ECO:0000313" key="2">
    <source>
        <dbReference type="Proteomes" id="UP000663828"/>
    </source>
</evidence>
<organism evidence="1 2">
    <name type="scientific">Adineta ricciae</name>
    <name type="common">Rotifer</name>
    <dbReference type="NCBI Taxonomy" id="249248"/>
    <lineage>
        <taxon>Eukaryota</taxon>
        <taxon>Metazoa</taxon>
        <taxon>Spiralia</taxon>
        <taxon>Gnathifera</taxon>
        <taxon>Rotifera</taxon>
        <taxon>Eurotatoria</taxon>
        <taxon>Bdelloidea</taxon>
        <taxon>Adinetida</taxon>
        <taxon>Adinetidae</taxon>
        <taxon>Adineta</taxon>
    </lineage>
</organism>